<proteinExistence type="predicted"/>
<evidence type="ECO:0000256" key="5">
    <source>
        <dbReference type="ARBA" id="ARBA00022989"/>
    </source>
</evidence>
<feature type="transmembrane region" description="Helical" evidence="8">
    <location>
        <begin position="34"/>
        <end position="54"/>
    </location>
</feature>
<protein>
    <submittedName>
        <fullName evidence="10">Acetyltransferase</fullName>
    </submittedName>
</protein>
<feature type="domain" description="Acyltransferase 3" evidence="9">
    <location>
        <begin position="9"/>
        <end position="346"/>
    </location>
</feature>
<dbReference type="InterPro" id="IPR002656">
    <property type="entry name" value="Acyl_transf_3_dom"/>
</dbReference>
<feature type="transmembrane region" description="Helical" evidence="8">
    <location>
        <begin position="139"/>
        <end position="159"/>
    </location>
</feature>
<evidence type="ECO:0000259" key="9">
    <source>
        <dbReference type="Pfam" id="PF01757"/>
    </source>
</evidence>
<evidence type="ECO:0000256" key="1">
    <source>
        <dbReference type="ARBA" id="ARBA00004651"/>
    </source>
</evidence>
<feature type="transmembrane region" description="Helical" evidence="8">
    <location>
        <begin position="74"/>
        <end position="96"/>
    </location>
</feature>
<dbReference type="CDD" id="cd01840">
    <property type="entry name" value="SGNH_hydrolase_yrhL_like"/>
    <property type="match status" value="1"/>
</dbReference>
<evidence type="ECO:0000256" key="7">
    <source>
        <dbReference type="ARBA" id="ARBA00023315"/>
    </source>
</evidence>
<evidence type="ECO:0000256" key="2">
    <source>
        <dbReference type="ARBA" id="ARBA00022475"/>
    </source>
</evidence>
<reference evidence="10" key="1">
    <citation type="journal article" date="2021" name="PeerJ">
        <title>Extensive microbial diversity within the chicken gut microbiome revealed by metagenomics and culture.</title>
        <authorList>
            <person name="Gilroy R."/>
            <person name="Ravi A."/>
            <person name="Getino M."/>
            <person name="Pursley I."/>
            <person name="Horton D.L."/>
            <person name="Alikhan N.F."/>
            <person name="Baker D."/>
            <person name="Gharbi K."/>
            <person name="Hall N."/>
            <person name="Watson M."/>
            <person name="Adriaenssens E.M."/>
            <person name="Foster-Nyarko E."/>
            <person name="Jarju S."/>
            <person name="Secka A."/>
            <person name="Antonio M."/>
            <person name="Oren A."/>
            <person name="Chaudhuri R.R."/>
            <person name="La Ragione R."/>
            <person name="Hildebrand F."/>
            <person name="Pallen M.J."/>
        </authorList>
    </citation>
    <scope>NUCLEOTIDE SEQUENCE</scope>
    <source>
        <strain evidence="10">CHK124-7917</strain>
    </source>
</reference>
<evidence type="ECO:0000313" key="10">
    <source>
        <dbReference type="EMBL" id="HJF44909.1"/>
    </source>
</evidence>
<comment type="caution">
    <text evidence="10">The sequence shown here is derived from an EMBL/GenBank/DDBJ whole genome shotgun (WGS) entry which is preliminary data.</text>
</comment>
<evidence type="ECO:0000313" key="11">
    <source>
        <dbReference type="Proteomes" id="UP000697330"/>
    </source>
</evidence>
<feature type="transmembrane region" description="Helical" evidence="8">
    <location>
        <begin position="12"/>
        <end position="28"/>
    </location>
</feature>
<dbReference type="InterPro" id="IPR050879">
    <property type="entry name" value="Acyltransferase_3"/>
</dbReference>
<dbReference type="GO" id="GO:0005886">
    <property type="term" value="C:plasma membrane"/>
    <property type="evidence" value="ECO:0007669"/>
    <property type="project" value="UniProtKB-SubCell"/>
</dbReference>
<feature type="transmembrane region" description="Helical" evidence="8">
    <location>
        <begin position="171"/>
        <end position="188"/>
    </location>
</feature>
<name>A0A921GFG5_9ACTN</name>
<dbReference type="EMBL" id="DYWQ01000060">
    <property type="protein sequence ID" value="HJF44909.1"/>
    <property type="molecule type" value="Genomic_DNA"/>
</dbReference>
<dbReference type="SUPFAM" id="SSF52266">
    <property type="entry name" value="SGNH hydrolase"/>
    <property type="match status" value="1"/>
</dbReference>
<dbReference type="GO" id="GO:0009103">
    <property type="term" value="P:lipopolysaccharide biosynthetic process"/>
    <property type="evidence" value="ECO:0007669"/>
    <property type="project" value="TreeGrafter"/>
</dbReference>
<feature type="transmembrane region" description="Helical" evidence="8">
    <location>
        <begin position="266"/>
        <end position="286"/>
    </location>
</feature>
<dbReference type="GO" id="GO:0016747">
    <property type="term" value="F:acyltransferase activity, transferring groups other than amino-acyl groups"/>
    <property type="evidence" value="ECO:0007669"/>
    <property type="project" value="InterPro"/>
</dbReference>
<keyword evidence="7" id="KW-0012">Acyltransferase</keyword>
<keyword evidence="2" id="KW-1003">Cell membrane</keyword>
<dbReference type="Gene3D" id="3.40.50.1110">
    <property type="entry name" value="SGNH hydrolase"/>
    <property type="match status" value="1"/>
</dbReference>
<dbReference type="Proteomes" id="UP000697330">
    <property type="component" value="Unassembled WGS sequence"/>
</dbReference>
<accession>A0A921GFG5</accession>
<gene>
    <name evidence="10" type="ORF">K8U72_03905</name>
</gene>
<reference evidence="10" key="2">
    <citation type="submission" date="2021-09" db="EMBL/GenBank/DDBJ databases">
        <authorList>
            <person name="Gilroy R."/>
        </authorList>
    </citation>
    <scope>NUCLEOTIDE SEQUENCE</scope>
    <source>
        <strain evidence="10">CHK124-7917</strain>
    </source>
</reference>
<keyword evidence="4 8" id="KW-0812">Transmembrane</keyword>
<evidence type="ECO:0000256" key="6">
    <source>
        <dbReference type="ARBA" id="ARBA00023136"/>
    </source>
</evidence>
<keyword evidence="3" id="KW-0808">Transferase</keyword>
<dbReference type="PANTHER" id="PTHR23028:SF53">
    <property type="entry name" value="ACYL_TRANSF_3 DOMAIN-CONTAINING PROTEIN"/>
    <property type="match status" value="1"/>
</dbReference>
<keyword evidence="6 8" id="KW-0472">Membrane</keyword>
<sequence length="607" mass="65155">MTSGTRRVAALDGLRVLAIAAIIVYHANPSWLPGGYLGVSVFFVLTGYLTTLSIEREIAREGSFDYPRFLLRRVGRLLPSMLVVVGAAAVLCALFSPPLVPKVGSDAVPALLFFENLFYIVREVPYFAAAGLPSPLTHLWFVGVTMQFYLVWPLVLLLLSRAVRHRRTACAIVAVLALASFVEMAALYDPLADTARVYYGPDTRAGELLVGALAALLTRGRGWSLRIPSRTGGSRELPGWAYDLAGVGCVAAVAAMMALLNGYSDVVYRGGIALVSVLSAALVGILSRPAGLLARLVGLRPLSAAGARGFALYLWHYPLLLVMNPATRTTELPWWGWALELAVIVLAAEASYRVLERGVGAPVALGQSRIALGAEMVALVAVLAVTLFPVPAGQPAAQSDQRQDAQSQEAAFDPESEGYDVAGTYLAGTAFASALDTINRMSFDVDVETGATDAGVLLIGDSVALGTESEFARVFPNGWMDAEIGRQLPVGLEAYNRSVSEGHGADVVIFALGNNGVAREDQVRALLDAAGPDRRVYLVTTRVPLPLQDINNQLFWDIAAQYDNVEVIDWYGESAGHDEYFWDDGTHLRPEGATAYVMMLRRAVTGR</sequence>
<dbReference type="Pfam" id="PF01757">
    <property type="entry name" value="Acyl_transf_3"/>
    <property type="match status" value="1"/>
</dbReference>
<feature type="transmembrane region" description="Helical" evidence="8">
    <location>
        <begin position="240"/>
        <end position="260"/>
    </location>
</feature>
<evidence type="ECO:0000256" key="4">
    <source>
        <dbReference type="ARBA" id="ARBA00022692"/>
    </source>
</evidence>
<dbReference type="RefSeq" id="WP_273448456.1">
    <property type="nucleotide sequence ID" value="NZ_CALUGK010000048.1"/>
</dbReference>
<evidence type="ECO:0000256" key="3">
    <source>
        <dbReference type="ARBA" id="ARBA00022679"/>
    </source>
</evidence>
<evidence type="ECO:0000256" key="8">
    <source>
        <dbReference type="SAM" id="Phobius"/>
    </source>
</evidence>
<keyword evidence="5 8" id="KW-1133">Transmembrane helix</keyword>
<dbReference type="AlphaFoldDB" id="A0A921GFG5"/>
<dbReference type="InterPro" id="IPR036514">
    <property type="entry name" value="SGNH_hydro_sf"/>
</dbReference>
<organism evidence="10 11">
    <name type="scientific">Thermophilibacter provencensis</name>
    <dbReference type="NCBI Taxonomy" id="1852386"/>
    <lineage>
        <taxon>Bacteria</taxon>
        <taxon>Bacillati</taxon>
        <taxon>Actinomycetota</taxon>
        <taxon>Coriobacteriia</taxon>
        <taxon>Coriobacteriales</taxon>
        <taxon>Atopobiaceae</taxon>
        <taxon>Thermophilibacter</taxon>
    </lineage>
</organism>
<comment type="subcellular location">
    <subcellularLocation>
        <location evidence="1">Cell membrane</location>
        <topology evidence="1">Multi-pass membrane protein</topology>
    </subcellularLocation>
</comment>
<dbReference type="PANTHER" id="PTHR23028">
    <property type="entry name" value="ACETYLTRANSFERASE"/>
    <property type="match status" value="1"/>
</dbReference>